<proteinExistence type="predicted"/>
<dbReference type="Proteomes" id="UP001218188">
    <property type="component" value="Unassembled WGS sequence"/>
</dbReference>
<protein>
    <submittedName>
        <fullName evidence="1">Uncharacterized protein</fullName>
    </submittedName>
</protein>
<gene>
    <name evidence="1" type="ORF">C8F04DRAFT_956904</name>
</gene>
<evidence type="ECO:0000313" key="1">
    <source>
        <dbReference type="EMBL" id="KAJ7034052.1"/>
    </source>
</evidence>
<dbReference type="AlphaFoldDB" id="A0AAD6SV79"/>
<feature type="non-terminal residue" evidence="1">
    <location>
        <position position="1"/>
    </location>
</feature>
<dbReference type="EMBL" id="JARJCM010000060">
    <property type="protein sequence ID" value="KAJ7034052.1"/>
    <property type="molecule type" value="Genomic_DNA"/>
</dbReference>
<evidence type="ECO:0000313" key="2">
    <source>
        <dbReference type="Proteomes" id="UP001218188"/>
    </source>
</evidence>
<keyword evidence="2" id="KW-1185">Reference proteome</keyword>
<accession>A0AAD6SV79</accession>
<name>A0AAD6SV79_9AGAR</name>
<reference evidence="1" key="1">
    <citation type="submission" date="2023-03" db="EMBL/GenBank/DDBJ databases">
        <title>Massive genome expansion in bonnet fungi (Mycena s.s.) driven by repeated elements and novel gene families across ecological guilds.</title>
        <authorList>
            <consortium name="Lawrence Berkeley National Laboratory"/>
            <person name="Harder C.B."/>
            <person name="Miyauchi S."/>
            <person name="Viragh M."/>
            <person name="Kuo A."/>
            <person name="Thoen E."/>
            <person name="Andreopoulos B."/>
            <person name="Lu D."/>
            <person name="Skrede I."/>
            <person name="Drula E."/>
            <person name="Henrissat B."/>
            <person name="Morin E."/>
            <person name="Kohler A."/>
            <person name="Barry K."/>
            <person name="LaButti K."/>
            <person name="Morin E."/>
            <person name="Salamov A."/>
            <person name="Lipzen A."/>
            <person name="Mereny Z."/>
            <person name="Hegedus B."/>
            <person name="Baldrian P."/>
            <person name="Stursova M."/>
            <person name="Weitz H."/>
            <person name="Taylor A."/>
            <person name="Grigoriev I.V."/>
            <person name="Nagy L.G."/>
            <person name="Martin F."/>
            <person name="Kauserud H."/>
        </authorList>
    </citation>
    <scope>NUCLEOTIDE SEQUENCE</scope>
    <source>
        <strain evidence="1">CBHHK200</strain>
    </source>
</reference>
<comment type="caution">
    <text evidence="1">The sequence shown here is derived from an EMBL/GenBank/DDBJ whole genome shotgun (WGS) entry which is preliminary data.</text>
</comment>
<sequence length="112" mass="12389">IIFKWMTHPDGRIPEFSPNSDLMYSTKVPYTSIGPVRAALTSFATQTIGKKVAVEAENAVKLSSGLHVSIGERHPELRLKRDDIGAVTIPRVEAVLQREQPVTVYLCNNIAM</sequence>
<organism evidence="1 2">
    <name type="scientific">Mycena alexandri</name>
    <dbReference type="NCBI Taxonomy" id="1745969"/>
    <lineage>
        <taxon>Eukaryota</taxon>
        <taxon>Fungi</taxon>
        <taxon>Dikarya</taxon>
        <taxon>Basidiomycota</taxon>
        <taxon>Agaricomycotina</taxon>
        <taxon>Agaricomycetes</taxon>
        <taxon>Agaricomycetidae</taxon>
        <taxon>Agaricales</taxon>
        <taxon>Marasmiineae</taxon>
        <taxon>Mycenaceae</taxon>
        <taxon>Mycena</taxon>
    </lineage>
</organism>